<keyword evidence="3" id="KW-1185">Reference proteome</keyword>
<protein>
    <submittedName>
        <fullName evidence="2">Uncharacterized protein</fullName>
    </submittedName>
</protein>
<evidence type="ECO:0000313" key="3">
    <source>
        <dbReference type="Proteomes" id="UP001187531"/>
    </source>
</evidence>
<feature type="non-terminal residue" evidence="2">
    <location>
        <position position="1"/>
    </location>
</feature>
<organism evidence="2 3">
    <name type="scientific">Artemia franciscana</name>
    <name type="common">Brine shrimp</name>
    <name type="synonym">Artemia sanfranciscana</name>
    <dbReference type="NCBI Taxonomy" id="6661"/>
    <lineage>
        <taxon>Eukaryota</taxon>
        <taxon>Metazoa</taxon>
        <taxon>Ecdysozoa</taxon>
        <taxon>Arthropoda</taxon>
        <taxon>Crustacea</taxon>
        <taxon>Branchiopoda</taxon>
        <taxon>Anostraca</taxon>
        <taxon>Artemiidae</taxon>
        <taxon>Artemia</taxon>
    </lineage>
</organism>
<dbReference type="AlphaFoldDB" id="A0AA88HC66"/>
<feature type="compositionally biased region" description="Basic and acidic residues" evidence="1">
    <location>
        <begin position="1"/>
        <end position="10"/>
    </location>
</feature>
<dbReference type="EMBL" id="JAVRJZ010000017">
    <property type="protein sequence ID" value="KAK2709330.1"/>
    <property type="molecule type" value="Genomic_DNA"/>
</dbReference>
<gene>
    <name evidence="2" type="ORF">QYM36_013111</name>
</gene>
<dbReference type="Proteomes" id="UP001187531">
    <property type="component" value="Unassembled WGS sequence"/>
</dbReference>
<comment type="caution">
    <text evidence="2">The sequence shown here is derived from an EMBL/GenBank/DDBJ whole genome shotgun (WGS) entry which is preliminary data.</text>
</comment>
<accession>A0AA88HC66</accession>
<feature type="non-terminal residue" evidence="2">
    <location>
        <position position="57"/>
    </location>
</feature>
<reference evidence="2" key="1">
    <citation type="submission" date="2023-07" db="EMBL/GenBank/DDBJ databases">
        <title>Chromosome-level genome assembly of Artemia franciscana.</title>
        <authorList>
            <person name="Jo E."/>
        </authorList>
    </citation>
    <scope>NUCLEOTIDE SEQUENCE</scope>
    <source>
        <tissue evidence="2">Whole body</tissue>
    </source>
</reference>
<name>A0AA88HC66_ARTSF</name>
<evidence type="ECO:0000256" key="1">
    <source>
        <dbReference type="SAM" id="MobiDB-lite"/>
    </source>
</evidence>
<evidence type="ECO:0000313" key="2">
    <source>
        <dbReference type="EMBL" id="KAK2709330.1"/>
    </source>
</evidence>
<proteinExistence type="predicted"/>
<feature type="region of interest" description="Disordered" evidence="1">
    <location>
        <begin position="1"/>
        <end position="57"/>
    </location>
</feature>
<sequence>TSVVQRRDETPAQQLEIGIPSAASFPAPMQEPPSIHMAVGLGNSSKKRNEWEENTIP</sequence>